<protein>
    <submittedName>
        <fullName evidence="1">Uncharacterized protein</fullName>
    </submittedName>
</protein>
<reference evidence="1 2" key="1">
    <citation type="journal article" date="2023" name="Plants (Basel)">
        <title>Bridging the Gap: Combining Genomics and Transcriptomics Approaches to Understand Stylosanthes scabra, an Orphan Legume from the Brazilian Caatinga.</title>
        <authorList>
            <person name="Ferreira-Neto J.R.C."/>
            <person name="da Silva M.D."/>
            <person name="Binneck E."/>
            <person name="de Melo N.F."/>
            <person name="da Silva R.H."/>
            <person name="de Melo A.L.T.M."/>
            <person name="Pandolfi V."/>
            <person name="Bustamante F.O."/>
            <person name="Brasileiro-Vidal A.C."/>
            <person name="Benko-Iseppon A.M."/>
        </authorList>
    </citation>
    <scope>NUCLEOTIDE SEQUENCE [LARGE SCALE GENOMIC DNA]</scope>
    <source>
        <tissue evidence="1">Leaves</tissue>
    </source>
</reference>
<proteinExistence type="predicted"/>
<organism evidence="1 2">
    <name type="scientific">Stylosanthes scabra</name>
    <dbReference type="NCBI Taxonomy" id="79078"/>
    <lineage>
        <taxon>Eukaryota</taxon>
        <taxon>Viridiplantae</taxon>
        <taxon>Streptophyta</taxon>
        <taxon>Embryophyta</taxon>
        <taxon>Tracheophyta</taxon>
        <taxon>Spermatophyta</taxon>
        <taxon>Magnoliopsida</taxon>
        <taxon>eudicotyledons</taxon>
        <taxon>Gunneridae</taxon>
        <taxon>Pentapetalae</taxon>
        <taxon>rosids</taxon>
        <taxon>fabids</taxon>
        <taxon>Fabales</taxon>
        <taxon>Fabaceae</taxon>
        <taxon>Papilionoideae</taxon>
        <taxon>50 kb inversion clade</taxon>
        <taxon>dalbergioids sensu lato</taxon>
        <taxon>Dalbergieae</taxon>
        <taxon>Pterocarpus clade</taxon>
        <taxon>Stylosanthes</taxon>
    </lineage>
</organism>
<name>A0ABU6TJT6_9FABA</name>
<evidence type="ECO:0000313" key="2">
    <source>
        <dbReference type="Proteomes" id="UP001341840"/>
    </source>
</evidence>
<evidence type="ECO:0000313" key="1">
    <source>
        <dbReference type="EMBL" id="MED6149031.1"/>
    </source>
</evidence>
<gene>
    <name evidence="1" type="ORF">PIB30_058640</name>
</gene>
<keyword evidence="2" id="KW-1185">Reference proteome</keyword>
<accession>A0ABU6TJT6</accession>
<dbReference type="Proteomes" id="UP001341840">
    <property type="component" value="Unassembled WGS sequence"/>
</dbReference>
<sequence>MKKFSNYIALSPSETRHPSYNASIFRKAQTEKTWQLGTAHTIGAEKMERGETMSSRFLLNHLTMDQGPNITQERACVATGKGIALPNDSQPQLNT</sequence>
<dbReference type="EMBL" id="JASCZI010091116">
    <property type="protein sequence ID" value="MED6149031.1"/>
    <property type="molecule type" value="Genomic_DNA"/>
</dbReference>
<comment type="caution">
    <text evidence="1">The sequence shown here is derived from an EMBL/GenBank/DDBJ whole genome shotgun (WGS) entry which is preliminary data.</text>
</comment>